<dbReference type="EMBL" id="FOWW01000003">
    <property type="protein sequence ID" value="SFP77297.1"/>
    <property type="molecule type" value="Genomic_DNA"/>
</dbReference>
<organism evidence="2 3">
    <name type="scientific">Amycolatopsis arida</name>
    <dbReference type="NCBI Taxonomy" id="587909"/>
    <lineage>
        <taxon>Bacteria</taxon>
        <taxon>Bacillati</taxon>
        <taxon>Actinomycetota</taxon>
        <taxon>Actinomycetes</taxon>
        <taxon>Pseudonocardiales</taxon>
        <taxon>Pseudonocardiaceae</taxon>
        <taxon>Amycolatopsis</taxon>
    </lineage>
</organism>
<proteinExistence type="predicted"/>
<dbReference type="STRING" id="587909.SAMN05421810_103369"/>
<reference evidence="3" key="1">
    <citation type="submission" date="2016-10" db="EMBL/GenBank/DDBJ databases">
        <authorList>
            <person name="Varghese N."/>
            <person name="Submissions S."/>
        </authorList>
    </citation>
    <scope>NUCLEOTIDE SEQUENCE [LARGE SCALE GENOMIC DNA]</scope>
    <source>
        <strain evidence="3">CGMCC 4.5579</strain>
    </source>
</reference>
<accession>A0A1I5T3T0</accession>
<evidence type="ECO:0000256" key="1">
    <source>
        <dbReference type="SAM" id="MobiDB-lite"/>
    </source>
</evidence>
<protein>
    <recommendedName>
        <fullName evidence="4">DUF3558 domain-containing protein</fullName>
    </recommendedName>
</protein>
<evidence type="ECO:0000313" key="3">
    <source>
        <dbReference type="Proteomes" id="UP000198727"/>
    </source>
</evidence>
<keyword evidence="3" id="KW-1185">Reference proteome</keyword>
<dbReference type="InterPro" id="IPR024520">
    <property type="entry name" value="DUF3558"/>
</dbReference>
<sequence>MLLVVLAAALAGCGGPEGGRAVPAPGARQPAELPPRPRELPVRGADPCALLTERQLDELGVNSRPRRDGAACSFDADRAEPFHSYVVEVIGDADVRAWLDGDRASATVATESGEVVGFPAVTRYRPGGRAADCEVLVGVADGQTLRTQAYPISAGAFDQRQLCARAERAAAMAVATLAGEG</sequence>
<gene>
    <name evidence="2" type="ORF">SAMN05421810_103369</name>
</gene>
<dbReference type="Pfam" id="PF12079">
    <property type="entry name" value="DUF3558"/>
    <property type="match status" value="1"/>
</dbReference>
<evidence type="ECO:0000313" key="2">
    <source>
        <dbReference type="EMBL" id="SFP77297.1"/>
    </source>
</evidence>
<dbReference type="AlphaFoldDB" id="A0A1I5T3T0"/>
<dbReference type="Proteomes" id="UP000198727">
    <property type="component" value="Unassembled WGS sequence"/>
</dbReference>
<name>A0A1I5T3T0_9PSEU</name>
<evidence type="ECO:0008006" key="4">
    <source>
        <dbReference type="Google" id="ProtNLM"/>
    </source>
</evidence>
<dbReference type="RefSeq" id="WP_243859453.1">
    <property type="nucleotide sequence ID" value="NZ_FOWW01000003.1"/>
</dbReference>
<feature type="region of interest" description="Disordered" evidence="1">
    <location>
        <begin position="17"/>
        <end position="43"/>
    </location>
</feature>